<dbReference type="InterPro" id="IPR036483">
    <property type="entry name" value="PWI_dom_sf"/>
</dbReference>
<dbReference type="GO" id="GO:0008380">
    <property type="term" value="P:RNA splicing"/>
    <property type="evidence" value="ECO:0007669"/>
    <property type="project" value="UniProtKB-KW"/>
</dbReference>
<dbReference type="Pfam" id="PF01480">
    <property type="entry name" value="PWI"/>
    <property type="match status" value="1"/>
</dbReference>
<evidence type="ECO:0000256" key="1">
    <source>
        <dbReference type="ARBA" id="ARBA00022664"/>
    </source>
</evidence>
<dbReference type="KEGG" id="hro:HELRODRAFT_87156"/>
<dbReference type="GO" id="GO:0006397">
    <property type="term" value="P:mRNA processing"/>
    <property type="evidence" value="ECO:0007669"/>
    <property type="project" value="UniProtKB-KW"/>
</dbReference>
<dbReference type="Gene3D" id="1.20.1390.10">
    <property type="entry name" value="PWI domain"/>
    <property type="match status" value="1"/>
</dbReference>
<dbReference type="RefSeq" id="XP_009026725.1">
    <property type="nucleotide sequence ID" value="XM_009028477.1"/>
</dbReference>
<protein>
    <recommendedName>
        <fullName evidence="3">Serine/arginine repetitive matrix protein 1</fullName>
    </recommendedName>
</protein>
<dbReference type="SMART" id="SM00311">
    <property type="entry name" value="PWI"/>
    <property type="match status" value="1"/>
</dbReference>
<evidence type="ECO:0000313" key="6">
    <source>
        <dbReference type="EnsemblMetazoa" id="HelroP87156"/>
    </source>
</evidence>
<dbReference type="InterPro" id="IPR002483">
    <property type="entry name" value="PWI_dom"/>
</dbReference>
<evidence type="ECO:0000256" key="3">
    <source>
        <dbReference type="ARBA" id="ARBA00067280"/>
    </source>
</evidence>
<dbReference type="AlphaFoldDB" id="T1G6M5"/>
<dbReference type="STRING" id="6412.T1G6M5"/>
<keyword evidence="2" id="KW-0508">mRNA splicing</keyword>
<reference evidence="5 7" key="2">
    <citation type="journal article" date="2013" name="Nature">
        <title>Insights into bilaterian evolution from three spiralian genomes.</title>
        <authorList>
            <person name="Simakov O."/>
            <person name="Marletaz F."/>
            <person name="Cho S.J."/>
            <person name="Edsinger-Gonzales E."/>
            <person name="Havlak P."/>
            <person name="Hellsten U."/>
            <person name="Kuo D.H."/>
            <person name="Larsson T."/>
            <person name="Lv J."/>
            <person name="Arendt D."/>
            <person name="Savage R."/>
            <person name="Osoegawa K."/>
            <person name="de Jong P."/>
            <person name="Grimwood J."/>
            <person name="Chapman J.A."/>
            <person name="Shapiro H."/>
            <person name="Aerts A."/>
            <person name="Otillar R.P."/>
            <person name="Terry A.Y."/>
            <person name="Boore J.L."/>
            <person name="Grigoriev I.V."/>
            <person name="Lindberg D.R."/>
            <person name="Seaver E.C."/>
            <person name="Weisblat D.A."/>
            <person name="Putnam N.H."/>
            <person name="Rokhsar D.S."/>
        </authorList>
    </citation>
    <scope>NUCLEOTIDE SEQUENCE</scope>
</reference>
<reference evidence="6" key="3">
    <citation type="submission" date="2015-06" db="UniProtKB">
        <authorList>
            <consortium name="EnsemblMetazoa"/>
        </authorList>
    </citation>
    <scope>IDENTIFICATION</scope>
</reference>
<dbReference type="HOGENOM" id="CLU_032410_3_0_1"/>
<dbReference type="EMBL" id="KB097542">
    <property type="protein sequence ID" value="ESN95180.1"/>
    <property type="molecule type" value="Genomic_DNA"/>
</dbReference>
<dbReference type="GO" id="GO:0005681">
    <property type="term" value="C:spliceosomal complex"/>
    <property type="evidence" value="ECO:0007669"/>
    <property type="project" value="UniProtKB-ARBA"/>
</dbReference>
<dbReference type="EnsemblMetazoa" id="HelroT87156">
    <property type="protein sequence ID" value="HelroP87156"/>
    <property type="gene ID" value="HelroG87156"/>
</dbReference>
<dbReference type="OrthoDB" id="163257at2759"/>
<evidence type="ECO:0000259" key="4">
    <source>
        <dbReference type="PROSITE" id="PS51025"/>
    </source>
</evidence>
<dbReference type="SUPFAM" id="SSF101233">
    <property type="entry name" value="PWI domain"/>
    <property type="match status" value="1"/>
</dbReference>
<feature type="domain" description="PWI" evidence="4">
    <location>
        <begin position="28"/>
        <end position="128"/>
    </location>
</feature>
<evidence type="ECO:0000313" key="7">
    <source>
        <dbReference type="Proteomes" id="UP000015101"/>
    </source>
</evidence>
<dbReference type="GeneID" id="20216722"/>
<dbReference type="eggNOG" id="KOG2146">
    <property type="taxonomic scope" value="Eukaryota"/>
</dbReference>
<keyword evidence="7" id="KW-1185">Reference proteome</keyword>
<dbReference type="PROSITE" id="PS51025">
    <property type="entry name" value="PWI"/>
    <property type="match status" value="1"/>
</dbReference>
<organism evidence="6 7">
    <name type="scientific">Helobdella robusta</name>
    <name type="common">Californian leech</name>
    <dbReference type="NCBI Taxonomy" id="6412"/>
    <lineage>
        <taxon>Eukaryota</taxon>
        <taxon>Metazoa</taxon>
        <taxon>Spiralia</taxon>
        <taxon>Lophotrochozoa</taxon>
        <taxon>Annelida</taxon>
        <taxon>Clitellata</taxon>
        <taxon>Hirudinea</taxon>
        <taxon>Rhynchobdellida</taxon>
        <taxon>Glossiphoniidae</taxon>
        <taxon>Helobdella</taxon>
    </lineage>
</organism>
<keyword evidence="1" id="KW-0507">mRNA processing</keyword>
<dbReference type="CTD" id="20216722"/>
<dbReference type="FunFam" id="1.20.1390.10:FF:000002">
    <property type="entry name" value="Serine/arginine repetitive matrix 1 isoform 2"/>
    <property type="match status" value="1"/>
</dbReference>
<proteinExistence type="predicted"/>
<sequence length="147" mass="17027">MSDAHFFKGTSTDQDTRFADKKKKLMKTMKFADNLDKKVDMTKVNLDTLKPWITNKITQLLTIEDDVVTEFVFNQLEERKQPNGKDMQINLTGFLNAKNARLFMEELWQLLLSAMETSGGIPAPFLESKKEEIRKRQVTYMCVQVNA</sequence>
<dbReference type="EMBL" id="AMQM01006990">
    <property type="status" value="NOT_ANNOTATED_CDS"/>
    <property type="molecule type" value="Genomic_DNA"/>
</dbReference>
<accession>T1G6M5</accession>
<reference evidence="7" key="1">
    <citation type="submission" date="2012-12" db="EMBL/GenBank/DDBJ databases">
        <authorList>
            <person name="Hellsten U."/>
            <person name="Grimwood J."/>
            <person name="Chapman J.A."/>
            <person name="Shapiro H."/>
            <person name="Aerts A."/>
            <person name="Otillar R.P."/>
            <person name="Terry A.Y."/>
            <person name="Boore J.L."/>
            <person name="Simakov O."/>
            <person name="Marletaz F."/>
            <person name="Cho S.-J."/>
            <person name="Edsinger-Gonzales E."/>
            <person name="Havlak P."/>
            <person name="Kuo D.-H."/>
            <person name="Larsson T."/>
            <person name="Lv J."/>
            <person name="Arendt D."/>
            <person name="Savage R."/>
            <person name="Osoegawa K."/>
            <person name="de Jong P."/>
            <person name="Lindberg D.R."/>
            <person name="Seaver E.C."/>
            <person name="Weisblat D.A."/>
            <person name="Putnam N.H."/>
            <person name="Grigoriev I.V."/>
            <person name="Rokhsar D.S."/>
        </authorList>
    </citation>
    <scope>NUCLEOTIDE SEQUENCE</scope>
</reference>
<name>T1G6M5_HELRO</name>
<evidence type="ECO:0000313" key="5">
    <source>
        <dbReference type="EMBL" id="ESN95180.1"/>
    </source>
</evidence>
<dbReference type="InParanoid" id="T1G6M5"/>
<dbReference type="Proteomes" id="UP000015101">
    <property type="component" value="Unassembled WGS sequence"/>
</dbReference>
<dbReference type="InterPro" id="IPR052225">
    <property type="entry name" value="Ser/Arg_repetitive_matrix"/>
</dbReference>
<dbReference type="OMA" id="WISNRIT"/>
<evidence type="ECO:0000256" key="2">
    <source>
        <dbReference type="ARBA" id="ARBA00023187"/>
    </source>
</evidence>
<gene>
    <name evidence="6" type="primary">20216722</name>
    <name evidence="5" type="ORF">HELRODRAFT_87156</name>
</gene>
<dbReference type="PANTHER" id="PTHR23148">
    <property type="entry name" value="SERINE/ARGININE REGULATED NUCLEAR MATRIX PROTEIN"/>
    <property type="match status" value="1"/>
</dbReference>
<dbReference type="PANTHER" id="PTHR23148:SF0">
    <property type="entry name" value="SERINE_ARGININE REPETITIVE MATRIX PROTEIN 1"/>
    <property type="match status" value="1"/>
</dbReference>